<feature type="transmembrane region" description="Helical" evidence="13">
    <location>
        <begin position="82"/>
        <end position="108"/>
    </location>
</feature>
<evidence type="ECO:0000256" key="9">
    <source>
        <dbReference type="ARBA" id="ARBA00023170"/>
    </source>
</evidence>
<dbReference type="GO" id="GO:0001607">
    <property type="term" value="F:neuromedin U receptor activity"/>
    <property type="evidence" value="ECO:0007669"/>
    <property type="project" value="InterPro"/>
</dbReference>
<evidence type="ECO:0000256" key="12">
    <source>
        <dbReference type="RuleBase" id="RU000688"/>
    </source>
</evidence>
<keyword evidence="9 12" id="KW-0675">Receptor</keyword>
<evidence type="ECO:0000256" key="11">
    <source>
        <dbReference type="ARBA" id="ARBA00023224"/>
    </source>
</evidence>
<gene>
    <name evidence="15" type="ORF">PYX00_002689</name>
</gene>
<evidence type="ECO:0000313" key="15">
    <source>
        <dbReference type="EMBL" id="KAL0274593.1"/>
    </source>
</evidence>
<keyword evidence="7 13" id="KW-0472">Membrane</keyword>
<dbReference type="SUPFAM" id="SSF81321">
    <property type="entry name" value="Family A G protein-coupled receptor-like"/>
    <property type="match status" value="1"/>
</dbReference>
<dbReference type="InterPro" id="IPR000276">
    <property type="entry name" value="GPCR_Rhodpsn"/>
</dbReference>
<comment type="similarity">
    <text evidence="2 12">Belongs to the G-protein coupled receptor 1 family.</text>
</comment>
<accession>A0AAW2HYT8</accession>
<reference evidence="15" key="1">
    <citation type="journal article" date="2024" name="Gigascience">
        <title>Chromosome-level genome of the poultry shaft louse Menopon gallinae provides insight into the host-switching and adaptive evolution of parasitic lice.</title>
        <authorList>
            <person name="Xu Y."/>
            <person name="Ma L."/>
            <person name="Liu S."/>
            <person name="Liang Y."/>
            <person name="Liu Q."/>
            <person name="He Z."/>
            <person name="Tian L."/>
            <person name="Duan Y."/>
            <person name="Cai W."/>
            <person name="Li H."/>
            <person name="Song F."/>
        </authorList>
    </citation>
    <scope>NUCLEOTIDE SEQUENCE</scope>
    <source>
        <strain evidence="15">Cailab_2023a</strain>
    </source>
</reference>
<feature type="transmembrane region" description="Helical" evidence="13">
    <location>
        <begin position="166"/>
        <end position="190"/>
    </location>
</feature>
<feature type="transmembrane region" description="Helical" evidence="13">
    <location>
        <begin position="42"/>
        <end position="70"/>
    </location>
</feature>
<dbReference type="EMBL" id="JARGDH010000002">
    <property type="protein sequence ID" value="KAL0274593.1"/>
    <property type="molecule type" value="Genomic_DNA"/>
</dbReference>
<keyword evidence="10" id="KW-0325">Glycoprotein</keyword>
<dbReference type="Pfam" id="PF00001">
    <property type="entry name" value="7tm_1"/>
    <property type="match status" value="1"/>
</dbReference>
<dbReference type="GO" id="GO:0005886">
    <property type="term" value="C:plasma membrane"/>
    <property type="evidence" value="ECO:0007669"/>
    <property type="project" value="UniProtKB-SubCell"/>
</dbReference>
<keyword evidence="5 13" id="KW-1133">Transmembrane helix</keyword>
<keyword evidence="3" id="KW-1003">Cell membrane</keyword>
<dbReference type="Gene3D" id="1.20.1070.10">
    <property type="entry name" value="Rhodopsin 7-helix transmembrane proteins"/>
    <property type="match status" value="1"/>
</dbReference>
<organism evidence="15">
    <name type="scientific">Menopon gallinae</name>
    <name type="common">poultry shaft louse</name>
    <dbReference type="NCBI Taxonomy" id="328185"/>
    <lineage>
        <taxon>Eukaryota</taxon>
        <taxon>Metazoa</taxon>
        <taxon>Ecdysozoa</taxon>
        <taxon>Arthropoda</taxon>
        <taxon>Hexapoda</taxon>
        <taxon>Insecta</taxon>
        <taxon>Pterygota</taxon>
        <taxon>Neoptera</taxon>
        <taxon>Paraneoptera</taxon>
        <taxon>Psocodea</taxon>
        <taxon>Troctomorpha</taxon>
        <taxon>Phthiraptera</taxon>
        <taxon>Amblycera</taxon>
        <taxon>Menoponidae</taxon>
        <taxon>Menopon</taxon>
    </lineage>
</organism>
<dbReference type="CDD" id="cd15134">
    <property type="entry name" value="7tmA_capaR"/>
    <property type="match status" value="1"/>
</dbReference>
<keyword evidence="6 12" id="KW-0297">G-protein coupled receptor</keyword>
<dbReference type="InterPro" id="IPR005390">
    <property type="entry name" value="NeuromedU_rcpt"/>
</dbReference>
<dbReference type="PANTHER" id="PTHR24243">
    <property type="entry name" value="G-PROTEIN COUPLED RECEPTOR"/>
    <property type="match status" value="1"/>
</dbReference>
<evidence type="ECO:0000256" key="2">
    <source>
        <dbReference type="ARBA" id="ARBA00010663"/>
    </source>
</evidence>
<comment type="caution">
    <text evidence="15">The sequence shown here is derived from an EMBL/GenBank/DDBJ whole genome shotgun (WGS) entry which is preliminary data.</text>
</comment>
<protein>
    <recommendedName>
        <fullName evidence="14">G-protein coupled receptors family 1 profile domain-containing protein</fullName>
    </recommendedName>
</protein>
<feature type="transmembrane region" description="Helical" evidence="13">
    <location>
        <begin position="128"/>
        <end position="146"/>
    </location>
</feature>
<evidence type="ECO:0000256" key="4">
    <source>
        <dbReference type="ARBA" id="ARBA00022692"/>
    </source>
</evidence>
<feature type="domain" description="G-protein coupled receptors family 1 profile" evidence="14">
    <location>
        <begin position="62"/>
        <end position="336"/>
    </location>
</feature>
<evidence type="ECO:0000256" key="5">
    <source>
        <dbReference type="ARBA" id="ARBA00022989"/>
    </source>
</evidence>
<feature type="transmembrane region" description="Helical" evidence="13">
    <location>
        <begin position="308"/>
        <end position="327"/>
    </location>
</feature>
<dbReference type="InterPro" id="IPR017452">
    <property type="entry name" value="GPCR_Rhodpsn_7TM"/>
</dbReference>
<evidence type="ECO:0000256" key="10">
    <source>
        <dbReference type="ARBA" id="ARBA00023180"/>
    </source>
</evidence>
<evidence type="ECO:0000256" key="6">
    <source>
        <dbReference type="ARBA" id="ARBA00023040"/>
    </source>
</evidence>
<evidence type="ECO:0000259" key="14">
    <source>
        <dbReference type="PROSITE" id="PS50262"/>
    </source>
</evidence>
<evidence type="ECO:0000256" key="8">
    <source>
        <dbReference type="ARBA" id="ARBA00023157"/>
    </source>
</evidence>
<dbReference type="PRINTS" id="PR01565">
    <property type="entry name" value="NEUROMEDINUR"/>
</dbReference>
<dbReference type="PROSITE" id="PS50262">
    <property type="entry name" value="G_PROTEIN_RECEP_F1_2"/>
    <property type="match status" value="1"/>
</dbReference>
<evidence type="ECO:0000256" key="3">
    <source>
        <dbReference type="ARBA" id="ARBA00022475"/>
    </source>
</evidence>
<evidence type="ECO:0000256" key="13">
    <source>
        <dbReference type="SAM" id="Phobius"/>
    </source>
</evidence>
<keyword evidence="4 12" id="KW-0812">Transmembrane</keyword>
<dbReference type="PANTHER" id="PTHR24243:SF208">
    <property type="entry name" value="PYROKININ-1 RECEPTOR"/>
    <property type="match status" value="1"/>
</dbReference>
<dbReference type="PROSITE" id="PS00237">
    <property type="entry name" value="G_PROTEIN_RECEP_F1_1"/>
    <property type="match status" value="1"/>
</dbReference>
<comment type="subcellular location">
    <subcellularLocation>
        <location evidence="1">Cell membrane</location>
        <topology evidence="1">Multi-pass membrane protein</topology>
    </subcellularLocation>
</comment>
<keyword evidence="8" id="KW-1015">Disulfide bond</keyword>
<feature type="transmembrane region" description="Helical" evidence="13">
    <location>
        <begin position="210"/>
        <end position="234"/>
    </location>
</feature>
<dbReference type="PRINTS" id="PR00237">
    <property type="entry name" value="GPCRRHODOPSN"/>
</dbReference>
<name>A0AAW2HYT8_9NEOP</name>
<sequence>MESELASTVEEVVTAGTFTSRNEYYSNRSVHVPDYGPIRDPLYIVVPITIVYIAIFFTGLLGNIVTCIVIARNRYMHTATNYYLFSLAVSDLLLLVSGLPQEMVAIWYKYPYMFGEAFCVLRGLSAETSTNASILTITAFTVERYFAICHPFMSQTMSKLSRAVKLIIVVWLVSLSFALPQAMQFGLGYIDNNPKMALCMLKRKILKHSFELSTFLFFVTPMTLITILYILIGIKLRRSNVIKRNCGSFQKEPQNGGSGRRASNHSSRRVIKMLVAIVVAFFICWAPFHAQRLVYVYGWTEHQKHISPLMSVVYTVITYVSGVLYYVSTTINPILYHIMSLKFREAFKAFFCRTRSPDAAASLQSRTIEGGDIQFYSAVNQCSSPPVVRCKAALPIHTTQICRVTSGKNQRPQPV</sequence>
<keyword evidence="11 12" id="KW-0807">Transducer</keyword>
<feature type="transmembrane region" description="Helical" evidence="13">
    <location>
        <begin position="270"/>
        <end position="288"/>
    </location>
</feature>
<proteinExistence type="inferred from homology"/>
<evidence type="ECO:0000256" key="1">
    <source>
        <dbReference type="ARBA" id="ARBA00004651"/>
    </source>
</evidence>
<dbReference type="AlphaFoldDB" id="A0AAW2HYT8"/>
<evidence type="ECO:0000256" key="7">
    <source>
        <dbReference type="ARBA" id="ARBA00023136"/>
    </source>
</evidence>